<dbReference type="Proteomes" id="UP000799444">
    <property type="component" value="Unassembled WGS sequence"/>
</dbReference>
<dbReference type="AlphaFoldDB" id="A0A9P4QY42"/>
<sequence length="84" mass="9974">MCAAAKVAWASYELSRPHRYGRRRWTRSKRTWEAWLEKATIAIWGLMCLRMGWRVMILCIVTRWSGDDMGEPEVTEERVPSVTW</sequence>
<reference evidence="1" key="1">
    <citation type="journal article" date="2020" name="Stud. Mycol.">
        <title>101 Dothideomycetes genomes: a test case for predicting lifestyles and emergence of pathogens.</title>
        <authorList>
            <person name="Haridas S."/>
            <person name="Albert R."/>
            <person name="Binder M."/>
            <person name="Bloem J."/>
            <person name="Labutti K."/>
            <person name="Salamov A."/>
            <person name="Andreopoulos B."/>
            <person name="Baker S."/>
            <person name="Barry K."/>
            <person name="Bills G."/>
            <person name="Bluhm B."/>
            <person name="Cannon C."/>
            <person name="Castanera R."/>
            <person name="Culley D."/>
            <person name="Daum C."/>
            <person name="Ezra D."/>
            <person name="Gonzalez J."/>
            <person name="Henrissat B."/>
            <person name="Kuo A."/>
            <person name="Liang C."/>
            <person name="Lipzen A."/>
            <person name="Lutzoni F."/>
            <person name="Magnuson J."/>
            <person name="Mondo S."/>
            <person name="Nolan M."/>
            <person name="Ohm R."/>
            <person name="Pangilinan J."/>
            <person name="Park H.-J."/>
            <person name="Ramirez L."/>
            <person name="Alfaro M."/>
            <person name="Sun H."/>
            <person name="Tritt A."/>
            <person name="Yoshinaga Y."/>
            <person name="Zwiers L.-H."/>
            <person name="Turgeon B."/>
            <person name="Goodwin S."/>
            <person name="Spatafora J."/>
            <person name="Crous P."/>
            <person name="Grigoriev I."/>
        </authorList>
    </citation>
    <scope>NUCLEOTIDE SEQUENCE</scope>
    <source>
        <strain evidence="1">CBS 125425</strain>
    </source>
</reference>
<accession>A0A9P4QY42</accession>
<name>A0A9P4QY42_9PLEO</name>
<evidence type="ECO:0000313" key="1">
    <source>
        <dbReference type="EMBL" id="KAF2733026.1"/>
    </source>
</evidence>
<comment type="caution">
    <text evidence="1">The sequence shown here is derived from an EMBL/GenBank/DDBJ whole genome shotgun (WGS) entry which is preliminary data.</text>
</comment>
<keyword evidence="2" id="KW-1185">Reference proteome</keyword>
<gene>
    <name evidence="1" type="ORF">EJ04DRAFT_298686</name>
</gene>
<proteinExistence type="predicted"/>
<organism evidence="1 2">
    <name type="scientific">Polyplosphaeria fusca</name>
    <dbReference type="NCBI Taxonomy" id="682080"/>
    <lineage>
        <taxon>Eukaryota</taxon>
        <taxon>Fungi</taxon>
        <taxon>Dikarya</taxon>
        <taxon>Ascomycota</taxon>
        <taxon>Pezizomycotina</taxon>
        <taxon>Dothideomycetes</taxon>
        <taxon>Pleosporomycetidae</taxon>
        <taxon>Pleosporales</taxon>
        <taxon>Tetraplosphaeriaceae</taxon>
        <taxon>Polyplosphaeria</taxon>
    </lineage>
</organism>
<protein>
    <submittedName>
        <fullName evidence="1">Uncharacterized protein</fullName>
    </submittedName>
</protein>
<dbReference type="EMBL" id="ML996168">
    <property type="protein sequence ID" value="KAF2733026.1"/>
    <property type="molecule type" value="Genomic_DNA"/>
</dbReference>
<evidence type="ECO:0000313" key="2">
    <source>
        <dbReference type="Proteomes" id="UP000799444"/>
    </source>
</evidence>